<gene>
    <name evidence="1" type="ORF">B0I36DRAFT_366623</name>
</gene>
<dbReference type="Proteomes" id="UP000756346">
    <property type="component" value="Unassembled WGS sequence"/>
</dbReference>
<evidence type="ECO:0000313" key="1">
    <source>
        <dbReference type="EMBL" id="KAH7024702.1"/>
    </source>
</evidence>
<dbReference type="SUPFAM" id="SSF58100">
    <property type="entry name" value="Bacterial hemolysins"/>
    <property type="match status" value="1"/>
</dbReference>
<dbReference type="AlphaFoldDB" id="A0A9P9BL98"/>
<dbReference type="RefSeq" id="XP_046008250.1">
    <property type="nucleotide sequence ID" value="XM_046159328.1"/>
</dbReference>
<sequence length="416" mass="46129">MGPETVEWAPNEEDGPLKAAFQSVCVTSLDKVMPKAPDGKTNRFILQTQGYQDIYAYVTEGKTLEASREKFEADLPEKALEKVTAVDPDAYDHLRNTTNNVAAHTREFSENGLDRLVLSANNAIVYADECINMLHEDKDLSLWKHLDVILEPKYSVEGAVLDDGFHDARDMARAAVQSMSETAQKMADDATQMVALLGDFHRTTSTDATAVSLIKRNWLDGSDGKRPYTEIVGAEIARLHQAIIDDTARRDAAKDEWDTNDTSAKIIGFLGCFIPSMPVTNAIVNEMGAEINYQRLTNLVASEQEAEKAIMKAHELVRALVMHFKDLVAKMAAALNAMTELQDLFKAQGANFKAIDTALGKLGQGVRSDYAMMRKLYIKAGIRDALEKLKQIKELAQEFQRGARPEFLTADKILKA</sequence>
<organism evidence="1 2">
    <name type="scientific">Microdochium trichocladiopsis</name>
    <dbReference type="NCBI Taxonomy" id="1682393"/>
    <lineage>
        <taxon>Eukaryota</taxon>
        <taxon>Fungi</taxon>
        <taxon>Dikarya</taxon>
        <taxon>Ascomycota</taxon>
        <taxon>Pezizomycotina</taxon>
        <taxon>Sordariomycetes</taxon>
        <taxon>Xylariomycetidae</taxon>
        <taxon>Xylariales</taxon>
        <taxon>Microdochiaceae</taxon>
        <taxon>Microdochium</taxon>
    </lineage>
</organism>
<dbReference type="Gene3D" id="1.20.1170.10">
    <property type="match status" value="1"/>
</dbReference>
<dbReference type="OrthoDB" id="5066239at2759"/>
<accession>A0A9P9BL98</accession>
<evidence type="ECO:0000313" key="2">
    <source>
        <dbReference type="Proteomes" id="UP000756346"/>
    </source>
</evidence>
<proteinExistence type="predicted"/>
<keyword evidence="2" id="KW-1185">Reference proteome</keyword>
<reference evidence="1" key="1">
    <citation type="journal article" date="2021" name="Nat. Commun.">
        <title>Genetic determinants of endophytism in the Arabidopsis root mycobiome.</title>
        <authorList>
            <person name="Mesny F."/>
            <person name="Miyauchi S."/>
            <person name="Thiergart T."/>
            <person name="Pickel B."/>
            <person name="Atanasova L."/>
            <person name="Karlsson M."/>
            <person name="Huettel B."/>
            <person name="Barry K.W."/>
            <person name="Haridas S."/>
            <person name="Chen C."/>
            <person name="Bauer D."/>
            <person name="Andreopoulos W."/>
            <person name="Pangilinan J."/>
            <person name="LaButti K."/>
            <person name="Riley R."/>
            <person name="Lipzen A."/>
            <person name="Clum A."/>
            <person name="Drula E."/>
            <person name="Henrissat B."/>
            <person name="Kohler A."/>
            <person name="Grigoriev I.V."/>
            <person name="Martin F.M."/>
            <person name="Hacquard S."/>
        </authorList>
    </citation>
    <scope>NUCLEOTIDE SEQUENCE</scope>
    <source>
        <strain evidence="1">MPI-CAGE-CH-0230</strain>
    </source>
</reference>
<protein>
    <submittedName>
        <fullName evidence="1">Uncharacterized protein</fullName>
    </submittedName>
</protein>
<name>A0A9P9BL98_9PEZI</name>
<comment type="caution">
    <text evidence="1">The sequence shown here is derived from an EMBL/GenBank/DDBJ whole genome shotgun (WGS) entry which is preliminary data.</text>
</comment>
<dbReference type="EMBL" id="JAGTJQ010000009">
    <property type="protein sequence ID" value="KAH7024702.1"/>
    <property type="molecule type" value="Genomic_DNA"/>
</dbReference>
<dbReference type="GeneID" id="70188874"/>
<dbReference type="CDD" id="cd22656">
    <property type="entry name" value="ClyA_Cry6Aa-like"/>
    <property type="match status" value="1"/>
</dbReference>